<dbReference type="CDD" id="cd04823">
    <property type="entry name" value="ALAD_PBGS_aspartate_rich"/>
    <property type="match status" value="1"/>
</dbReference>
<dbReference type="InterPro" id="IPR013785">
    <property type="entry name" value="Aldolase_TIM"/>
</dbReference>
<keyword evidence="10" id="KW-0460">Magnesium</keyword>
<evidence type="ECO:0000256" key="1">
    <source>
        <dbReference type="ARBA" id="ARBA00004694"/>
    </source>
</evidence>
<dbReference type="Gene3D" id="3.20.20.70">
    <property type="entry name" value="Aldolase class I"/>
    <property type="match status" value="1"/>
</dbReference>
<evidence type="ECO:0000256" key="4">
    <source>
        <dbReference type="ARBA" id="ARBA00020771"/>
    </source>
</evidence>
<dbReference type="PANTHER" id="PTHR11458">
    <property type="entry name" value="DELTA-AMINOLEVULINIC ACID DEHYDRATASE"/>
    <property type="match status" value="1"/>
</dbReference>
<comment type="caution">
    <text evidence="13">The sequence shown here is derived from an EMBL/GenBank/DDBJ whole genome shotgun (WGS) entry which is preliminary data.</text>
</comment>
<dbReference type="PIRSF" id="PIRSF001415">
    <property type="entry name" value="Porphbilin_synth"/>
    <property type="match status" value="1"/>
</dbReference>
<dbReference type="Proteomes" id="UP000032515">
    <property type="component" value="Unassembled WGS sequence"/>
</dbReference>
<dbReference type="InterPro" id="IPR030656">
    <property type="entry name" value="ALAD_AS"/>
</dbReference>
<dbReference type="NCBIfam" id="NF006762">
    <property type="entry name" value="PRK09283.1"/>
    <property type="match status" value="1"/>
</dbReference>
<dbReference type="GO" id="GO:0008270">
    <property type="term" value="F:zinc ion binding"/>
    <property type="evidence" value="ECO:0007669"/>
    <property type="project" value="TreeGrafter"/>
</dbReference>
<dbReference type="EC" id="4.2.1.24" evidence="3 11"/>
<dbReference type="SMART" id="SM01004">
    <property type="entry name" value="ALAD"/>
    <property type="match status" value="1"/>
</dbReference>
<evidence type="ECO:0000256" key="12">
    <source>
        <dbReference type="RuleBase" id="RU004161"/>
    </source>
</evidence>
<feature type="binding site" evidence="10">
    <location>
        <position position="256"/>
    </location>
    <ligand>
        <name>Mg(2+)</name>
        <dbReference type="ChEBI" id="CHEBI:18420"/>
    </ligand>
</feature>
<keyword evidence="6 11" id="KW-0456">Lyase</keyword>
<comment type="similarity">
    <text evidence="2 12">Belongs to the ALAD family.</text>
</comment>
<dbReference type="Pfam" id="PF00490">
    <property type="entry name" value="ALAD"/>
    <property type="match status" value="1"/>
</dbReference>
<evidence type="ECO:0000256" key="5">
    <source>
        <dbReference type="ARBA" id="ARBA00023133"/>
    </source>
</evidence>
<comment type="pathway">
    <text evidence="1">Porphyrin-containing compound metabolism; protoporphyrin-IX biosynthesis; coproporphyrinogen-III from 5-aminolevulinate: step 1/4.</text>
</comment>
<keyword evidence="10" id="KW-0479">Metal-binding</keyword>
<dbReference type="PROSITE" id="PS00169">
    <property type="entry name" value="D_ALA_DEHYDRATASE"/>
    <property type="match status" value="1"/>
</dbReference>
<dbReference type="FunFam" id="3.20.20.70:FF:000019">
    <property type="entry name" value="Delta-aminolevulinic acid dehydratase"/>
    <property type="match status" value="1"/>
</dbReference>
<dbReference type="STRING" id="1421013.GCA_000504425_01120"/>
<dbReference type="GO" id="GO:0005829">
    <property type="term" value="C:cytosol"/>
    <property type="evidence" value="ECO:0007669"/>
    <property type="project" value="TreeGrafter"/>
</dbReference>
<evidence type="ECO:0000256" key="11">
    <source>
        <dbReference type="RuleBase" id="RU000515"/>
    </source>
</evidence>
<evidence type="ECO:0000256" key="6">
    <source>
        <dbReference type="ARBA" id="ARBA00023239"/>
    </source>
</evidence>
<dbReference type="AlphaFoldDB" id="A0A0D7F5B8"/>
<reference evidence="13 14" key="1">
    <citation type="submission" date="2014-11" db="EMBL/GenBank/DDBJ databases">
        <title>Genomics and ecophysiology of heterotrophic nitrogen fixing bacteria isolated from estuarine surface water.</title>
        <authorList>
            <person name="Bentzon-Tilia M."/>
            <person name="Severin I."/>
            <person name="Hansen L.H."/>
            <person name="Riemann L."/>
        </authorList>
    </citation>
    <scope>NUCLEOTIDE SEQUENCE [LARGE SCALE GENOMIC DNA]</scope>
    <source>
        <strain evidence="13 14">BAL398</strain>
    </source>
</reference>
<evidence type="ECO:0000256" key="10">
    <source>
        <dbReference type="PIRSR" id="PIRSR001415-5"/>
    </source>
</evidence>
<evidence type="ECO:0000256" key="8">
    <source>
        <dbReference type="ARBA" id="ARBA00047651"/>
    </source>
</evidence>
<accession>A0A0D7F5B8</accession>
<dbReference type="OrthoDB" id="9805001at2"/>
<proteinExistence type="inferred from homology"/>
<keyword evidence="7 11" id="KW-0627">Porphyrin biosynthesis</keyword>
<comment type="catalytic activity">
    <reaction evidence="8 11">
        <text>2 5-aminolevulinate = porphobilinogen + 2 H2O + H(+)</text>
        <dbReference type="Rhea" id="RHEA:24064"/>
        <dbReference type="ChEBI" id="CHEBI:15377"/>
        <dbReference type="ChEBI" id="CHEBI:15378"/>
        <dbReference type="ChEBI" id="CHEBI:58126"/>
        <dbReference type="ChEBI" id="CHEBI:356416"/>
        <dbReference type="EC" id="4.2.1.24"/>
    </reaction>
</comment>
<sequence>MAIKFGRPIELRDTRPAAAPALDLVVRPRRNRKSEWARRLIRENVLTTDDLIWPMFVIDGHNQRVQVASMPGVERLSVDQIVRDAERAMKLDIPCIALFPFTEPSLRDEFGTEATNADNLVCQTVRAIKKEFPDLGVLCDVALDPFTSHGHDGLIANGKILNDESVEVLVRQSLVQAQAGCDIIAPSDMMDGRVGAIRAALDEAGFLDVQIMAYAAKYASAFYGPFRDAIGSSKALTGDKRTYQMDSANSDEALREVELDLAEGADMVMVKPGMPYLDIIRRVKDTFSVPTFAYQVSGEYAMIAGAAANGWIDGERAMMESLIGFKRAGADGVLTYFAPQAAEKLRTLA</sequence>
<dbReference type="UniPathway" id="UPA00251">
    <property type="reaction ID" value="UER00318"/>
</dbReference>
<dbReference type="EMBL" id="JXXE01000027">
    <property type="protein sequence ID" value="KIZ47980.1"/>
    <property type="molecule type" value="Genomic_DNA"/>
</dbReference>
<evidence type="ECO:0000256" key="7">
    <source>
        <dbReference type="ARBA" id="ARBA00023244"/>
    </source>
</evidence>
<keyword evidence="5" id="KW-0350">Heme biosynthesis</keyword>
<dbReference type="PATRIC" id="fig|1076.23.peg.3128"/>
<dbReference type="PRINTS" id="PR00144">
    <property type="entry name" value="DALDHYDRTASE"/>
</dbReference>
<dbReference type="GO" id="GO:0004655">
    <property type="term" value="F:porphobilinogen synthase activity"/>
    <property type="evidence" value="ECO:0007669"/>
    <property type="project" value="UniProtKB-EC"/>
</dbReference>
<evidence type="ECO:0000313" key="13">
    <source>
        <dbReference type="EMBL" id="KIZ47980.1"/>
    </source>
</evidence>
<dbReference type="RefSeq" id="WP_044404730.1">
    <property type="nucleotide sequence ID" value="NZ_JXXE01000027.1"/>
</dbReference>
<evidence type="ECO:0000256" key="2">
    <source>
        <dbReference type="ARBA" id="ARBA00008055"/>
    </source>
</evidence>
<dbReference type="InterPro" id="IPR001731">
    <property type="entry name" value="ALAD"/>
</dbReference>
<dbReference type="SUPFAM" id="SSF51569">
    <property type="entry name" value="Aldolase"/>
    <property type="match status" value="1"/>
</dbReference>
<feature type="active site" description="Schiff-base intermediate with substrate" evidence="9">
    <location>
        <position position="217"/>
    </location>
</feature>
<evidence type="ECO:0000313" key="14">
    <source>
        <dbReference type="Proteomes" id="UP000032515"/>
    </source>
</evidence>
<comment type="subunit">
    <text evidence="11">Homooctamer.</text>
</comment>
<gene>
    <name evidence="13" type="ORF">OO17_01415</name>
</gene>
<dbReference type="PANTHER" id="PTHR11458:SF0">
    <property type="entry name" value="DELTA-AMINOLEVULINIC ACID DEHYDRATASE"/>
    <property type="match status" value="1"/>
</dbReference>
<evidence type="ECO:0000256" key="9">
    <source>
        <dbReference type="PIRSR" id="PIRSR001415-1"/>
    </source>
</evidence>
<organism evidence="13 14">
    <name type="scientific">Rhodopseudomonas palustris</name>
    <dbReference type="NCBI Taxonomy" id="1076"/>
    <lineage>
        <taxon>Bacteria</taxon>
        <taxon>Pseudomonadati</taxon>
        <taxon>Pseudomonadota</taxon>
        <taxon>Alphaproteobacteria</taxon>
        <taxon>Hyphomicrobiales</taxon>
        <taxon>Nitrobacteraceae</taxon>
        <taxon>Rhodopseudomonas</taxon>
    </lineage>
</organism>
<feature type="active site" description="Schiff-base intermediate with substrate" evidence="9">
    <location>
        <position position="271"/>
    </location>
</feature>
<dbReference type="GO" id="GO:0006782">
    <property type="term" value="P:protoporphyrinogen IX biosynthetic process"/>
    <property type="evidence" value="ECO:0007669"/>
    <property type="project" value="UniProtKB-UniPathway"/>
</dbReference>
<evidence type="ECO:0000256" key="3">
    <source>
        <dbReference type="ARBA" id="ARBA00012053"/>
    </source>
</evidence>
<protein>
    <recommendedName>
        <fullName evidence="4 11">Delta-aminolevulinic acid dehydratase</fullName>
        <ecNumber evidence="3 11">4.2.1.24</ecNumber>
    </recommendedName>
</protein>
<name>A0A0D7F5B8_RHOPL</name>